<accession>A0A7E4W3X0</accession>
<reference evidence="1" key="1">
    <citation type="journal article" date="2013" name="Genetics">
        <title>The draft genome and transcriptome of Panagrellus redivivus are shaped by the harsh demands of a free-living lifestyle.</title>
        <authorList>
            <person name="Srinivasan J."/>
            <person name="Dillman A.R."/>
            <person name="Macchietto M.G."/>
            <person name="Heikkinen L."/>
            <person name="Lakso M."/>
            <person name="Fracchia K.M."/>
            <person name="Antoshechkin I."/>
            <person name="Mortazavi A."/>
            <person name="Wong G."/>
            <person name="Sternberg P.W."/>
        </authorList>
    </citation>
    <scope>NUCLEOTIDE SEQUENCE [LARGE SCALE GENOMIC DNA]</scope>
    <source>
        <strain evidence="1">MT8872</strain>
    </source>
</reference>
<proteinExistence type="predicted"/>
<dbReference type="SUPFAM" id="SSF52047">
    <property type="entry name" value="RNI-like"/>
    <property type="match status" value="1"/>
</dbReference>
<evidence type="ECO:0000313" key="2">
    <source>
        <dbReference type="WBParaSite" id="Pan_g6096.t1"/>
    </source>
</evidence>
<sequence>MLTTIIRRHGGSAASLEARRAFSIFPKIPLIKFFGIRRFIAQKTVNKFKPERVAILGPDLACLEWLMEAGATSVKMSDGTELTRISQMRAYIASQGFDLKKLPAIPPESLPPPLNPKILASESLFAERWAHAPKVHIEEVDGSDSAITDEGFQYFTECRGLKVMKLNHCDYFTDHAFRQLALGRPALTLRNFEVCLNPSISDSMVYWIIKLKALRRLHFYFLPYVANRAAVLRQLKMSLPKCAVTFPETNKLGYGYDG</sequence>
<reference evidence="2" key="2">
    <citation type="submission" date="2020-10" db="UniProtKB">
        <authorList>
            <consortium name="WormBaseParasite"/>
        </authorList>
    </citation>
    <scope>IDENTIFICATION</scope>
</reference>
<keyword evidence="1" id="KW-1185">Reference proteome</keyword>
<name>A0A7E4W3X0_PANRE</name>
<dbReference type="WBParaSite" id="Pan_g6096.t1">
    <property type="protein sequence ID" value="Pan_g6096.t1"/>
    <property type="gene ID" value="Pan_g6096"/>
</dbReference>
<dbReference type="AlphaFoldDB" id="A0A7E4W3X0"/>
<dbReference type="Gene3D" id="3.80.10.10">
    <property type="entry name" value="Ribonuclease Inhibitor"/>
    <property type="match status" value="1"/>
</dbReference>
<organism evidence="1 2">
    <name type="scientific">Panagrellus redivivus</name>
    <name type="common">Microworm</name>
    <dbReference type="NCBI Taxonomy" id="6233"/>
    <lineage>
        <taxon>Eukaryota</taxon>
        <taxon>Metazoa</taxon>
        <taxon>Ecdysozoa</taxon>
        <taxon>Nematoda</taxon>
        <taxon>Chromadorea</taxon>
        <taxon>Rhabditida</taxon>
        <taxon>Tylenchina</taxon>
        <taxon>Panagrolaimomorpha</taxon>
        <taxon>Panagrolaimoidea</taxon>
        <taxon>Panagrolaimidae</taxon>
        <taxon>Panagrellus</taxon>
    </lineage>
</organism>
<dbReference type="Proteomes" id="UP000492821">
    <property type="component" value="Unassembled WGS sequence"/>
</dbReference>
<evidence type="ECO:0000313" key="1">
    <source>
        <dbReference type="Proteomes" id="UP000492821"/>
    </source>
</evidence>
<dbReference type="InterPro" id="IPR032675">
    <property type="entry name" value="LRR_dom_sf"/>
</dbReference>
<protein>
    <submittedName>
        <fullName evidence="2">ATP synthase subunit s, mitochondrial</fullName>
    </submittedName>
</protein>